<sequence length="277" mass="31529">MWHRMKPEIEGYLSGCKTCGCNQPKRENTEELLQPLQIAEVPWKSVTVGYIVELPNSKGFNAIFVIVNCFTKMAHFIPITTKVTAKEIATLFRNRVFMNCRLPQEVVSDRGPQFTSKFCSQILKDLGIKILLSTAYHPQSNRQTKRVNQVLEQYLQCYINSEQNNWVTHLPMLQFAYNNQDHRSTGMSPFKANYRFNLTWDAPPTEEADNPDGHDWVSNIHGCQEECAQNLRRAVQVYKDFANKKGSPGPPIEVGDLVYLSAKNIKTTAPCASLSPQ</sequence>
<dbReference type="EMBL" id="QTSX02000711">
    <property type="protein sequence ID" value="KAJ9086757.1"/>
    <property type="molecule type" value="Genomic_DNA"/>
</dbReference>
<proteinExistence type="predicted"/>
<protein>
    <submittedName>
        <fullName evidence="1">Uncharacterized protein</fullName>
    </submittedName>
</protein>
<evidence type="ECO:0000313" key="1">
    <source>
        <dbReference type="EMBL" id="KAJ9086757.1"/>
    </source>
</evidence>
<name>A0ACC2UJ23_9FUNG</name>
<dbReference type="Proteomes" id="UP001165960">
    <property type="component" value="Unassembled WGS sequence"/>
</dbReference>
<reference evidence="1" key="1">
    <citation type="submission" date="2022-04" db="EMBL/GenBank/DDBJ databases">
        <title>Genome of the entomopathogenic fungus Entomophthora muscae.</title>
        <authorList>
            <person name="Elya C."/>
            <person name="Lovett B.R."/>
            <person name="Lee E."/>
            <person name="Macias A.M."/>
            <person name="Hajek A.E."/>
            <person name="De Bivort B.L."/>
            <person name="Kasson M.T."/>
            <person name="De Fine Licht H.H."/>
            <person name="Stajich J.E."/>
        </authorList>
    </citation>
    <scope>NUCLEOTIDE SEQUENCE</scope>
    <source>
        <strain evidence="1">Berkeley</strain>
    </source>
</reference>
<organism evidence="1 2">
    <name type="scientific">Entomophthora muscae</name>
    <dbReference type="NCBI Taxonomy" id="34485"/>
    <lineage>
        <taxon>Eukaryota</taxon>
        <taxon>Fungi</taxon>
        <taxon>Fungi incertae sedis</taxon>
        <taxon>Zoopagomycota</taxon>
        <taxon>Entomophthoromycotina</taxon>
        <taxon>Entomophthoromycetes</taxon>
        <taxon>Entomophthorales</taxon>
        <taxon>Entomophthoraceae</taxon>
        <taxon>Entomophthora</taxon>
    </lineage>
</organism>
<keyword evidence="2" id="KW-1185">Reference proteome</keyword>
<gene>
    <name evidence="1" type="ORF">DSO57_1039789</name>
</gene>
<comment type="caution">
    <text evidence="1">The sequence shown here is derived from an EMBL/GenBank/DDBJ whole genome shotgun (WGS) entry which is preliminary data.</text>
</comment>
<evidence type="ECO:0000313" key="2">
    <source>
        <dbReference type="Proteomes" id="UP001165960"/>
    </source>
</evidence>
<accession>A0ACC2UJ23</accession>